<evidence type="ECO:0000313" key="5">
    <source>
        <dbReference type="Proteomes" id="UP001204953"/>
    </source>
</evidence>
<dbReference type="EMBL" id="JAMZMM010000166">
    <property type="protein sequence ID" value="MCP2730072.1"/>
    <property type="molecule type" value="Genomic_DNA"/>
</dbReference>
<feature type="domain" description="Outer membrane protein beta-barrel" evidence="3">
    <location>
        <begin position="22"/>
        <end position="176"/>
    </location>
</feature>
<feature type="chain" id="PRO_5042282771" evidence="2">
    <location>
        <begin position="32"/>
        <end position="176"/>
    </location>
</feature>
<comment type="caution">
    <text evidence="4">The sequence shown here is derived from an EMBL/GenBank/DDBJ whole genome shotgun (WGS) entry which is preliminary data.</text>
</comment>
<dbReference type="Pfam" id="PF13505">
    <property type="entry name" value="OMP_b-brl"/>
    <property type="match status" value="1"/>
</dbReference>
<accession>A0AAE3GWV8</accession>
<gene>
    <name evidence="4" type="ORF">NJ959_16695</name>
</gene>
<sequence length="176" mass="17705">MKLTIKSIVALSALVATAIAPVLLSANRASAQPEGTKANYIGVGVAAGVTNGGENNDAANFGGNIQGRITTNKAPVSLRGAILFSGDNTAIMPIVSYDIPITNNANIYAGVGYSFTEKNGQATPLGNTDAPVVTVGAEAELGRGIMIYGDTKVGINAYENSSGSAVSIQAGAGVKF</sequence>
<organism evidence="4 5">
    <name type="scientific">Limnofasciculus baicalensis BBK-W-15</name>
    <dbReference type="NCBI Taxonomy" id="2699891"/>
    <lineage>
        <taxon>Bacteria</taxon>
        <taxon>Bacillati</taxon>
        <taxon>Cyanobacteriota</taxon>
        <taxon>Cyanophyceae</taxon>
        <taxon>Coleofasciculales</taxon>
        <taxon>Coleofasciculaceae</taxon>
        <taxon>Limnofasciculus</taxon>
        <taxon>Limnofasciculus baicalensis</taxon>
    </lineage>
</organism>
<keyword evidence="5" id="KW-1185">Reference proteome</keyword>
<name>A0AAE3GWV8_9CYAN</name>
<dbReference type="InterPro" id="IPR027385">
    <property type="entry name" value="Beta-barrel_OMP"/>
</dbReference>
<protein>
    <submittedName>
        <fullName evidence="4">Porin family protein</fullName>
    </submittedName>
</protein>
<evidence type="ECO:0000313" key="4">
    <source>
        <dbReference type="EMBL" id="MCP2730072.1"/>
    </source>
</evidence>
<evidence type="ECO:0000256" key="2">
    <source>
        <dbReference type="SAM" id="SignalP"/>
    </source>
</evidence>
<dbReference type="RefSeq" id="WP_254012840.1">
    <property type="nucleotide sequence ID" value="NZ_JAMZMM010000166.1"/>
</dbReference>
<dbReference type="AlphaFoldDB" id="A0AAE3GWV8"/>
<keyword evidence="1 2" id="KW-0732">Signal</keyword>
<evidence type="ECO:0000256" key="1">
    <source>
        <dbReference type="ARBA" id="ARBA00022729"/>
    </source>
</evidence>
<proteinExistence type="predicted"/>
<feature type="signal peptide" evidence="2">
    <location>
        <begin position="1"/>
        <end position="31"/>
    </location>
</feature>
<dbReference type="Proteomes" id="UP001204953">
    <property type="component" value="Unassembled WGS sequence"/>
</dbReference>
<evidence type="ECO:0000259" key="3">
    <source>
        <dbReference type="Pfam" id="PF13505"/>
    </source>
</evidence>
<reference evidence="4" key="1">
    <citation type="submission" date="2022-06" db="EMBL/GenBank/DDBJ databases">
        <title>New cyanobacteria of genus Symplocastrum in benthos of Lake Baikal.</title>
        <authorList>
            <person name="Sorokovikova E."/>
            <person name="Tikhonova I."/>
            <person name="Krasnopeev A."/>
            <person name="Evseev P."/>
            <person name="Gladkikh A."/>
            <person name="Belykh O."/>
        </authorList>
    </citation>
    <scope>NUCLEOTIDE SEQUENCE</scope>
    <source>
        <strain evidence="4">BBK-W-15</strain>
    </source>
</reference>